<dbReference type="GO" id="GO:0045505">
    <property type="term" value="F:dynein intermediate chain binding"/>
    <property type="evidence" value="ECO:0007669"/>
    <property type="project" value="InterPro"/>
</dbReference>
<reference evidence="3" key="1">
    <citation type="submission" date="2020-11" db="EMBL/GenBank/DDBJ databases">
        <authorList>
            <person name="Tran Van P."/>
        </authorList>
    </citation>
    <scope>NUCLEOTIDE SEQUENCE</scope>
</reference>
<dbReference type="Pfam" id="PF08393">
    <property type="entry name" value="DHC_N2"/>
    <property type="match status" value="2"/>
</dbReference>
<dbReference type="PANTHER" id="PTHR45703:SF36">
    <property type="entry name" value="DYNEIN HEAVY CHAIN, CYTOPLASMIC"/>
    <property type="match status" value="1"/>
</dbReference>
<dbReference type="InterPro" id="IPR042228">
    <property type="entry name" value="Dynein_linker_3"/>
</dbReference>
<feature type="region of interest" description="Disordered" evidence="1">
    <location>
        <begin position="205"/>
        <end position="239"/>
    </location>
</feature>
<feature type="domain" description="Dynein heavy chain linker" evidence="2">
    <location>
        <begin position="173"/>
        <end position="262"/>
    </location>
</feature>
<accession>A0A7R9JU40</accession>
<protein>
    <recommendedName>
        <fullName evidence="2">Dynein heavy chain linker domain-containing protein</fullName>
    </recommendedName>
</protein>
<feature type="compositionally biased region" description="Basic and acidic residues" evidence="1">
    <location>
        <begin position="222"/>
        <end position="238"/>
    </location>
</feature>
<dbReference type="PANTHER" id="PTHR45703">
    <property type="entry name" value="DYNEIN HEAVY CHAIN"/>
    <property type="match status" value="1"/>
</dbReference>
<evidence type="ECO:0000259" key="2">
    <source>
        <dbReference type="Pfam" id="PF08393"/>
    </source>
</evidence>
<evidence type="ECO:0000256" key="1">
    <source>
        <dbReference type="SAM" id="MobiDB-lite"/>
    </source>
</evidence>
<proteinExistence type="predicted"/>
<dbReference type="Gene3D" id="3.20.180.20">
    <property type="entry name" value="Dynein heavy chain, N-terminal domain 2"/>
    <property type="match status" value="1"/>
</dbReference>
<sequence length="274" mass="31144">MICVVDVTVIYEEGASLDDARGEKIEKYEVLGGLLRELYPDHRYMGVVPLVFDSRGARTRRALGSIGIADQTCMAQISLLILQMPLAMQACTAPGVLETFNNNLDLLDQIMKCLEAYLESKRVIFPRFYFLSNDELLEILAQVRLARADRYFWGLSRGKNRGCKRHGEIYSLQTRNPHAVQPHLRKCFDAIARLEFGSHFLVEEETFDEETQGEEEQEEEEDIKKKEEEDQKDEEKEMPLMLLTLDIIAMVSPEGESVNLGKVRGGSESSYPSG</sequence>
<evidence type="ECO:0000313" key="3">
    <source>
        <dbReference type="EMBL" id="CAD7588832.1"/>
    </source>
</evidence>
<dbReference type="InterPro" id="IPR026983">
    <property type="entry name" value="DHC"/>
</dbReference>
<feature type="domain" description="Dynein heavy chain linker" evidence="2">
    <location>
        <begin position="83"/>
        <end position="143"/>
    </location>
</feature>
<dbReference type="InterPro" id="IPR042222">
    <property type="entry name" value="Dynein_2_N"/>
</dbReference>
<dbReference type="GO" id="GO:0030286">
    <property type="term" value="C:dynein complex"/>
    <property type="evidence" value="ECO:0007669"/>
    <property type="project" value="InterPro"/>
</dbReference>
<gene>
    <name evidence="3" type="ORF">TGEB3V08_LOCUS2855</name>
</gene>
<dbReference type="AlphaFoldDB" id="A0A7R9JU40"/>
<organism evidence="3">
    <name type="scientific">Timema genevievae</name>
    <name type="common">Walking stick</name>
    <dbReference type="NCBI Taxonomy" id="629358"/>
    <lineage>
        <taxon>Eukaryota</taxon>
        <taxon>Metazoa</taxon>
        <taxon>Ecdysozoa</taxon>
        <taxon>Arthropoda</taxon>
        <taxon>Hexapoda</taxon>
        <taxon>Insecta</taxon>
        <taxon>Pterygota</taxon>
        <taxon>Neoptera</taxon>
        <taxon>Polyneoptera</taxon>
        <taxon>Phasmatodea</taxon>
        <taxon>Timematodea</taxon>
        <taxon>Timematoidea</taxon>
        <taxon>Timematidae</taxon>
        <taxon>Timema</taxon>
    </lineage>
</organism>
<feature type="compositionally biased region" description="Acidic residues" evidence="1">
    <location>
        <begin position="205"/>
        <end position="221"/>
    </location>
</feature>
<name>A0A7R9JU40_TIMGE</name>
<dbReference type="Gene3D" id="1.20.140.100">
    <property type="entry name" value="Dynein heavy chain, N-terminal domain 2"/>
    <property type="match status" value="1"/>
</dbReference>
<dbReference type="InterPro" id="IPR013602">
    <property type="entry name" value="Dynein_heavy_linker"/>
</dbReference>
<dbReference type="EMBL" id="OE839878">
    <property type="protein sequence ID" value="CAD7588832.1"/>
    <property type="molecule type" value="Genomic_DNA"/>
</dbReference>
<dbReference type="GO" id="GO:0007018">
    <property type="term" value="P:microtubule-based movement"/>
    <property type="evidence" value="ECO:0007669"/>
    <property type="project" value="InterPro"/>
</dbReference>
<dbReference type="GO" id="GO:0051959">
    <property type="term" value="F:dynein light intermediate chain binding"/>
    <property type="evidence" value="ECO:0007669"/>
    <property type="project" value="InterPro"/>
</dbReference>